<organism evidence="1 2">
    <name type="scientific">Exophiala dermatitidis</name>
    <name type="common">Black yeast-like fungus</name>
    <name type="synonym">Wangiella dermatitidis</name>
    <dbReference type="NCBI Taxonomy" id="5970"/>
    <lineage>
        <taxon>Eukaryota</taxon>
        <taxon>Fungi</taxon>
        <taxon>Dikarya</taxon>
        <taxon>Ascomycota</taxon>
        <taxon>Pezizomycotina</taxon>
        <taxon>Eurotiomycetes</taxon>
        <taxon>Chaetothyriomycetidae</taxon>
        <taxon>Chaetothyriales</taxon>
        <taxon>Herpotrichiellaceae</taxon>
        <taxon>Exophiala</taxon>
    </lineage>
</organism>
<evidence type="ECO:0000313" key="2">
    <source>
        <dbReference type="Proteomes" id="UP001161757"/>
    </source>
</evidence>
<dbReference type="EMBL" id="JAJGCB010000020">
    <property type="protein sequence ID" value="KAJ8988096.1"/>
    <property type="molecule type" value="Genomic_DNA"/>
</dbReference>
<gene>
    <name evidence="1" type="ORF">HRR80_007873</name>
</gene>
<reference evidence="1" key="1">
    <citation type="submission" date="2023-01" db="EMBL/GenBank/DDBJ databases">
        <title>Exophiala dermititidis isolated from Cystic Fibrosis Patient.</title>
        <authorList>
            <person name="Kurbessoian T."/>
            <person name="Crocker A."/>
            <person name="Murante D."/>
            <person name="Hogan D.A."/>
            <person name="Stajich J.E."/>
        </authorList>
    </citation>
    <scope>NUCLEOTIDE SEQUENCE</scope>
    <source>
        <strain evidence="1">Ex8</strain>
    </source>
</reference>
<proteinExistence type="predicted"/>
<dbReference type="Proteomes" id="UP001161757">
    <property type="component" value="Unassembled WGS sequence"/>
</dbReference>
<dbReference type="PANTHER" id="PTHR43591">
    <property type="entry name" value="METHYLTRANSFERASE"/>
    <property type="match status" value="1"/>
</dbReference>
<dbReference type="InterPro" id="IPR029063">
    <property type="entry name" value="SAM-dependent_MTases_sf"/>
</dbReference>
<accession>A0AAN6IUR5</accession>
<dbReference type="PANTHER" id="PTHR43591:SF10">
    <property type="entry name" value="ABC TRANSMEMBRANE TYPE-1 DOMAIN-CONTAINING PROTEIN-RELATED"/>
    <property type="match status" value="1"/>
</dbReference>
<name>A0AAN6IUR5_EXODE</name>
<dbReference type="SUPFAM" id="SSF53335">
    <property type="entry name" value="S-adenosyl-L-methionine-dependent methyltransferases"/>
    <property type="match status" value="1"/>
</dbReference>
<sequence>MSIPHDSDADSAYGDSVFSETTSLSSSVFDYTYENGRRYHSFKAGKYFAPNDEQEQERLDLLHHVQSMVLGGELHRAPVENPQRILDIGTGTGIWAIDIADKFPEAQIIATDLSPIQPSWVPPNLQFLVDDCEAEWTFDQKFDWIRIGNMGGSIADWPRLFQQCMDNLNPGGWIEVMDFEAWGSTDDNSLPEDSSYHKWQVELGNAATKFGRVMNVIPQIKGMLDDAGFQDVKEEVYKVPLSPWPKDKRLKELSLYMNLTMTEAAPAYSLALFTRVLGWQKEEVEVLMAGVRSDLRNLKYHLYTRMHVVWGRKPL</sequence>
<dbReference type="CDD" id="cd02440">
    <property type="entry name" value="AdoMet_MTases"/>
    <property type="match status" value="1"/>
</dbReference>
<protein>
    <recommendedName>
        <fullName evidence="3">Methyltransferase</fullName>
    </recommendedName>
</protein>
<evidence type="ECO:0008006" key="3">
    <source>
        <dbReference type="Google" id="ProtNLM"/>
    </source>
</evidence>
<dbReference type="AlphaFoldDB" id="A0AAN6IUR5"/>
<comment type="caution">
    <text evidence="1">The sequence shown here is derived from an EMBL/GenBank/DDBJ whole genome shotgun (WGS) entry which is preliminary data.</text>
</comment>
<dbReference type="Gene3D" id="3.40.50.150">
    <property type="entry name" value="Vaccinia Virus protein VP39"/>
    <property type="match status" value="1"/>
</dbReference>
<evidence type="ECO:0000313" key="1">
    <source>
        <dbReference type="EMBL" id="KAJ8988096.1"/>
    </source>
</evidence>
<dbReference type="Pfam" id="PF13489">
    <property type="entry name" value="Methyltransf_23"/>
    <property type="match status" value="1"/>
</dbReference>
<dbReference type="GO" id="GO:0008168">
    <property type="term" value="F:methyltransferase activity"/>
    <property type="evidence" value="ECO:0007669"/>
    <property type="project" value="TreeGrafter"/>
</dbReference>